<protein>
    <submittedName>
        <fullName evidence="2">Uncharacterized protein</fullName>
    </submittedName>
</protein>
<keyword evidence="1" id="KW-0732">Signal</keyword>
<dbReference type="RefSeq" id="WP_205109090.1">
    <property type="nucleotide sequence ID" value="NZ_JACJJL010000009.1"/>
</dbReference>
<name>A0A938WM87_9BACT</name>
<organism evidence="2 3">
    <name type="scientific">Marseilla massiliensis</name>
    <dbReference type="NCBI Taxonomy" id="1841864"/>
    <lineage>
        <taxon>Bacteria</taxon>
        <taxon>Pseudomonadati</taxon>
        <taxon>Bacteroidota</taxon>
        <taxon>Bacteroidia</taxon>
        <taxon>Bacteroidales</taxon>
        <taxon>Prevotellaceae</taxon>
        <taxon>Marseilla</taxon>
    </lineage>
</organism>
<dbReference type="Proteomes" id="UP000764045">
    <property type="component" value="Unassembled WGS sequence"/>
</dbReference>
<proteinExistence type="predicted"/>
<dbReference type="AlphaFoldDB" id="A0A938WM87"/>
<accession>A0A938WM87</accession>
<gene>
    <name evidence="2" type="ORF">H6B30_07080</name>
</gene>
<evidence type="ECO:0000256" key="1">
    <source>
        <dbReference type="SAM" id="SignalP"/>
    </source>
</evidence>
<feature type="chain" id="PRO_5037276365" evidence="1">
    <location>
        <begin position="19"/>
        <end position="279"/>
    </location>
</feature>
<feature type="signal peptide" evidence="1">
    <location>
        <begin position="1"/>
        <end position="18"/>
    </location>
</feature>
<evidence type="ECO:0000313" key="2">
    <source>
        <dbReference type="EMBL" id="MBM6661517.1"/>
    </source>
</evidence>
<keyword evidence="3" id="KW-1185">Reference proteome</keyword>
<dbReference type="EMBL" id="JACJJL010000009">
    <property type="protein sequence ID" value="MBM6661517.1"/>
    <property type="molecule type" value="Genomic_DNA"/>
</dbReference>
<reference evidence="2 3" key="1">
    <citation type="journal article" date="2021" name="Sci. Rep.">
        <title>The distribution of antibiotic resistance genes in chicken gut microbiota commensals.</title>
        <authorList>
            <person name="Juricova H."/>
            <person name="Matiasovicova J."/>
            <person name="Kubasova T."/>
            <person name="Cejkova D."/>
            <person name="Rychlik I."/>
        </authorList>
    </citation>
    <scope>NUCLEOTIDE SEQUENCE [LARGE SCALE GENOMIC DNA]</scope>
    <source>
        <strain evidence="2 3">An819</strain>
    </source>
</reference>
<comment type="caution">
    <text evidence="2">The sequence shown here is derived from an EMBL/GenBank/DDBJ whole genome shotgun (WGS) entry which is preliminary data.</text>
</comment>
<evidence type="ECO:0000313" key="3">
    <source>
        <dbReference type="Proteomes" id="UP000764045"/>
    </source>
</evidence>
<sequence>MKKMMIAALALVATAATAQVKGRFEVHDMGSFRLHVYYTNDVMNDASFIVEGNDSVVTMEQPLFKDNAAEFDAYVEKMGKPVAARIADYHVGSTADHPMLMAEGMGSFTKGPVYGGMMKGFAGTFGEAMASLPTGSVAEVAFGTTRTIAGTAFHFDRGASTDFPAASITIGGKVYFTHWAPARAHASHLQIASAKAIDAEIAEARKSLQSGATLFIGGHGGASGKEAVEFKIAYLGKIKEALASSPTPEAFVEAMKAQYPGLPGEENLAGLGKALYNTK</sequence>